<gene>
    <name evidence="2" type="ORF">HMN09_01082000</name>
</gene>
<feature type="region of interest" description="Disordered" evidence="1">
    <location>
        <begin position="241"/>
        <end position="264"/>
    </location>
</feature>
<dbReference type="EMBL" id="JACAZE010000016">
    <property type="protein sequence ID" value="KAF7296725.1"/>
    <property type="molecule type" value="Genomic_DNA"/>
</dbReference>
<name>A0A8H6SF67_MYCCL</name>
<evidence type="ECO:0000313" key="3">
    <source>
        <dbReference type="Proteomes" id="UP000613580"/>
    </source>
</evidence>
<protein>
    <submittedName>
        <fullName evidence="2">Uncharacterized protein</fullName>
    </submittedName>
</protein>
<feature type="compositionally biased region" description="Polar residues" evidence="1">
    <location>
        <begin position="255"/>
        <end position="264"/>
    </location>
</feature>
<dbReference type="AlphaFoldDB" id="A0A8H6SF67"/>
<comment type="caution">
    <text evidence="2">The sequence shown here is derived from an EMBL/GenBank/DDBJ whole genome shotgun (WGS) entry which is preliminary data.</text>
</comment>
<dbReference type="Proteomes" id="UP000613580">
    <property type="component" value="Unassembled WGS sequence"/>
</dbReference>
<feature type="compositionally biased region" description="Low complexity" evidence="1">
    <location>
        <begin position="241"/>
        <end position="254"/>
    </location>
</feature>
<feature type="compositionally biased region" description="Polar residues" evidence="1">
    <location>
        <begin position="152"/>
        <end position="167"/>
    </location>
</feature>
<feature type="region of interest" description="Disordered" evidence="1">
    <location>
        <begin position="85"/>
        <end position="190"/>
    </location>
</feature>
<evidence type="ECO:0000256" key="1">
    <source>
        <dbReference type="SAM" id="MobiDB-lite"/>
    </source>
</evidence>
<organism evidence="2 3">
    <name type="scientific">Mycena chlorophos</name>
    <name type="common">Agaric fungus</name>
    <name type="synonym">Agaricus chlorophos</name>
    <dbReference type="NCBI Taxonomy" id="658473"/>
    <lineage>
        <taxon>Eukaryota</taxon>
        <taxon>Fungi</taxon>
        <taxon>Dikarya</taxon>
        <taxon>Basidiomycota</taxon>
        <taxon>Agaricomycotina</taxon>
        <taxon>Agaricomycetes</taxon>
        <taxon>Agaricomycetidae</taxon>
        <taxon>Agaricales</taxon>
        <taxon>Marasmiineae</taxon>
        <taxon>Mycenaceae</taxon>
        <taxon>Mycena</taxon>
    </lineage>
</organism>
<feature type="compositionally biased region" description="Basic and acidic residues" evidence="1">
    <location>
        <begin position="85"/>
        <end position="98"/>
    </location>
</feature>
<reference evidence="2" key="1">
    <citation type="submission" date="2020-05" db="EMBL/GenBank/DDBJ databases">
        <title>Mycena genomes resolve the evolution of fungal bioluminescence.</title>
        <authorList>
            <person name="Tsai I.J."/>
        </authorList>
    </citation>
    <scope>NUCLEOTIDE SEQUENCE</scope>
    <source>
        <strain evidence="2">110903Hualien_Pintung</strain>
    </source>
</reference>
<keyword evidence="3" id="KW-1185">Reference proteome</keyword>
<proteinExistence type="predicted"/>
<accession>A0A8H6SF67</accession>
<sequence>MDSSLHHPFLPRAWRSRCCFTRPMDELEVRRPSLFLSLDVACKPIPRTRSIFHPSVLSQNLHRTPERCRSVWMISTERRIAWTEKGSRLGRGSRERRPTTPFDEPSAASRHHLVSATPIQLERPSVPPAKPPNALEPVPDCEGPSGHRQTIHDNPQPVSIHMSSVAPSLNDVDPAAGQPRDGPSEAHSTREPYWQAPQFRHPILNDALAHTTSDPLLYLPSRDPPRVRIIPSAILISMRSPSYHASPSSSPSIPACTQRTRFHE</sequence>
<evidence type="ECO:0000313" key="2">
    <source>
        <dbReference type="EMBL" id="KAF7296725.1"/>
    </source>
</evidence>